<gene>
    <name evidence="5" type="ORF">ACHAWU_002868</name>
</gene>
<dbReference type="PANTHER" id="PTHR23321:SF26">
    <property type="entry name" value="SMALL RIBOSOMAL SUBUNIT PROTEIN US15M"/>
    <property type="match status" value="1"/>
</dbReference>
<dbReference type="InterPro" id="IPR009068">
    <property type="entry name" value="uS15_NS1_RNA-bd_sf"/>
</dbReference>
<dbReference type="HAMAP" id="MF_01343_B">
    <property type="entry name" value="Ribosomal_uS15_B"/>
    <property type="match status" value="1"/>
</dbReference>
<dbReference type="SMART" id="SM01387">
    <property type="entry name" value="Ribosomal_S15"/>
    <property type="match status" value="1"/>
</dbReference>
<comment type="similarity">
    <text evidence="1 4">Belongs to the universal ribosomal protein uS15 family.</text>
</comment>
<accession>A0ABD3M2I1</accession>
<dbReference type="Gene3D" id="1.10.287.10">
    <property type="entry name" value="S15/NS1, RNA-binding"/>
    <property type="match status" value="1"/>
</dbReference>
<dbReference type="SUPFAM" id="SSF47060">
    <property type="entry name" value="S15/NS1 RNA-binding domain"/>
    <property type="match status" value="1"/>
</dbReference>
<organism evidence="5 6">
    <name type="scientific">Discostella pseudostelligera</name>
    <dbReference type="NCBI Taxonomy" id="259834"/>
    <lineage>
        <taxon>Eukaryota</taxon>
        <taxon>Sar</taxon>
        <taxon>Stramenopiles</taxon>
        <taxon>Ochrophyta</taxon>
        <taxon>Bacillariophyta</taxon>
        <taxon>Coscinodiscophyceae</taxon>
        <taxon>Thalassiosirophycidae</taxon>
        <taxon>Stephanodiscales</taxon>
        <taxon>Stephanodiscaceae</taxon>
        <taxon>Discostella</taxon>
    </lineage>
</organism>
<keyword evidence="6" id="KW-1185">Reference proteome</keyword>
<dbReference type="PROSITE" id="PS00362">
    <property type="entry name" value="RIBOSOMAL_S15"/>
    <property type="match status" value="1"/>
</dbReference>
<name>A0ABD3M2I1_9STRA</name>
<dbReference type="GO" id="GO:1990904">
    <property type="term" value="C:ribonucleoprotein complex"/>
    <property type="evidence" value="ECO:0007669"/>
    <property type="project" value="UniProtKB-KW"/>
</dbReference>
<dbReference type="InterPro" id="IPR000589">
    <property type="entry name" value="Ribosomal_uS15"/>
</dbReference>
<dbReference type="PANTHER" id="PTHR23321">
    <property type="entry name" value="RIBOSOMAL PROTEIN S15, BACTERIAL AND ORGANELLAR"/>
    <property type="match status" value="1"/>
</dbReference>
<dbReference type="GO" id="GO:0005840">
    <property type="term" value="C:ribosome"/>
    <property type="evidence" value="ECO:0007669"/>
    <property type="project" value="UniProtKB-KW"/>
</dbReference>
<keyword evidence="3 4" id="KW-0687">Ribonucleoprotein</keyword>
<reference evidence="5 6" key="1">
    <citation type="submission" date="2024-10" db="EMBL/GenBank/DDBJ databases">
        <title>Updated reference genomes for cyclostephanoid diatoms.</title>
        <authorList>
            <person name="Roberts W.R."/>
            <person name="Alverson A.J."/>
        </authorList>
    </citation>
    <scope>NUCLEOTIDE SEQUENCE [LARGE SCALE GENOMIC DNA]</scope>
    <source>
        <strain evidence="5 6">AJA232-27</strain>
    </source>
</reference>
<evidence type="ECO:0000256" key="2">
    <source>
        <dbReference type="ARBA" id="ARBA00022980"/>
    </source>
</evidence>
<dbReference type="CDD" id="cd00677">
    <property type="entry name" value="S15_NS1_EPRS_RNA-bind"/>
    <property type="match status" value="1"/>
</dbReference>
<evidence type="ECO:0000256" key="1">
    <source>
        <dbReference type="ARBA" id="ARBA00008434"/>
    </source>
</evidence>
<dbReference type="GO" id="GO:0005737">
    <property type="term" value="C:cytoplasm"/>
    <property type="evidence" value="ECO:0007669"/>
    <property type="project" value="UniProtKB-ARBA"/>
</dbReference>
<keyword evidence="2 4" id="KW-0689">Ribosomal protein</keyword>
<dbReference type="NCBIfam" id="TIGR00952">
    <property type="entry name" value="S15_bact"/>
    <property type="match status" value="1"/>
</dbReference>
<evidence type="ECO:0000256" key="4">
    <source>
        <dbReference type="RuleBase" id="RU003919"/>
    </source>
</evidence>
<dbReference type="EMBL" id="JALLBG020000247">
    <property type="protein sequence ID" value="KAL3757948.1"/>
    <property type="molecule type" value="Genomic_DNA"/>
</dbReference>
<dbReference type="Proteomes" id="UP001530293">
    <property type="component" value="Unassembled WGS sequence"/>
</dbReference>
<dbReference type="Pfam" id="PF00312">
    <property type="entry name" value="Ribosomal_S15"/>
    <property type="match status" value="1"/>
</dbReference>
<proteinExistence type="inferred from homology"/>
<evidence type="ECO:0000256" key="3">
    <source>
        <dbReference type="ARBA" id="ARBA00023274"/>
    </source>
</evidence>
<protein>
    <recommendedName>
        <fullName evidence="7">30S ribosomal protein S15</fullName>
    </recommendedName>
</protein>
<evidence type="ECO:0008006" key="7">
    <source>
        <dbReference type="Google" id="ProtNLM"/>
    </source>
</evidence>
<evidence type="ECO:0000313" key="5">
    <source>
        <dbReference type="EMBL" id="KAL3757948.1"/>
    </source>
</evidence>
<comment type="caution">
    <text evidence="5">The sequence shown here is derived from an EMBL/GenBank/DDBJ whole genome shotgun (WGS) entry which is preliminary data.</text>
</comment>
<dbReference type="InterPro" id="IPR005290">
    <property type="entry name" value="Ribosomal_uS15_bac-type"/>
</dbReference>
<evidence type="ECO:0000313" key="6">
    <source>
        <dbReference type="Proteomes" id="UP001530293"/>
    </source>
</evidence>
<sequence length="252" mass="29156">MAFRGLLSKPHIRGKFASNGLTSFWGAAAATSSIHQFTVQQPALPFHITSVHPIQHQQIRNKWTKTKLRQREKMIHREKRVARGLPAKPNPPKYIPKDRPVINALSREERDAESRKFDEAASEELKSKIAKQAESEENLRHQFDGLQMSDRVRRLFDLQNGSQKEVVNSQKRRGMELFQLREGDTGSSAVQVVALTTRIQQLQTHMAKHHKDNSTKRGLDALYVRRRKVLDYMERKDFQSYRKVVKSLGLVR</sequence>
<dbReference type="AlphaFoldDB" id="A0ABD3M2I1"/>